<evidence type="ECO:0000313" key="6">
    <source>
        <dbReference type="EMBL" id="GAA3600897.1"/>
    </source>
</evidence>
<dbReference type="PANTHER" id="PTHR11496:SF102">
    <property type="entry name" value="ALCOHOL DEHYDROGENASE 4"/>
    <property type="match status" value="1"/>
</dbReference>
<comment type="caution">
    <text evidence="6">The sequence shown here is derived from an EMBL/GenBank/DDBJ whole genome shotgun (WGS) entry which is preliminary data.</text>
</comment>
<accession>A0ABP6ZDE0</accession>
<evidence type="ECO:0000256" key="2">
    <source>
        <dbReference type="ARBA" id="ARBA00023002"/>
    </source>
</evidence>
<evidence type="ECO:0000313" key="7">
    <source>
        <dbReference type="Proteomes" id="UP001501074"/>
    </source>
</evidence>
<dbReference type="CDD" id="cd08183">
    <property type="entry name" value="Fe-ADH-like"/>
    <property type="match status" value="1"/>
</dbReference>
<name>A0ABP6ZDE0_9ACTN</name>
<dbReference type="PANTHER" id="PTHR11496">
    <property type="entry name" value="ALCOHOL DEHYDROGENASE"/>
    <property type="match status" value="1"/>
</dbReference>
<dbReference type="RefSeq" id="WP_231486317.1">
    <property type="nucleotide sequence ID" value="NZ_BAAAZO010000002.1"/>
</dbReference>
<proteinExistence type="inferred from homology"/>
<dbReference type="Pfam" id="PF00465">
    <property type="entry name" value="Fe-ADH"/>
    <property type="match status" value="1"/>
</dbReference>
<sequence length="384" mass="38063">MKPFALTLPGDVRFGAGRAAEAADVVARAAGEGGVLLVTGSGDRHAAPLRERLEKAGVTVTTVRVVGEPTVDAVGDAVGTARRAGVSAVLGVGGGSVLDTAKAVAALVGNGDPLDHLEVVGRGQALSGPVLPWVAVPTTAGTGSEVTRNAVLTAGRVKVSLRSPALLALAAVVDPDLLQGLPRDPLVHGGLDALVQLIEPLISRRANPVTDALARQGLAASLRALPRAAAEGTDDPEVRADLALASLLGGVCLANAGLGAVHGLAGVAGGMLGAPHGALCAAFLPAVLEADLAALRRAPDPVAQGRLDALGPLVTGDPQAGAEQAVAALGALVRDLGVPGLTELGLRDADVDELVEGALAASSTKANPLPLTREEFTTAVLASR</sequence>
<evidence type="ECO:0000256" key="1">
    <source>
        <dbReference type="ARBA" id="ARBA00007358"/>
    </source>
</evidence>
<dbReference type="InterPro" id="IPR056798">
    <property type="entry name" value="ADH_Fe_C"/>
</dbReference>
<protein>
    <submittedName>
        <fullName evidence="6">Iron-containing alcohol dehydrogenase</fullName>
    </submittedName>
</protein>
<dbReference type="Gene3D" id="1.20.1090.10">
    <property type="entry name" value="Dehydroquinate synthase-like - alpha domain"/>
    <property type="match status" value="1"/>
</dbReference>
<dbReference type="PROSITE" id="PS00913">
    <property type="entry name" value="ADH_IRON_1"/>
    <property type="match status" value="1"/>
</dbReference>
<evidence type="ECO:0000259" key="4">
    <source>
        <dbReference type="Pfam" id="PF00465"/>
    </source>
</evidence>
<reference evidence="7" key="1">
    <citation type="journal article" date="2019" name="Int. J. Syst. Evol. Microbiol.">
        <title>The Global Catalogue of Microorganisms (GCM) 10K type strain sequencing project: providing services to taxonomists for standard genome sequencing and annotation.</title>
        <authorList>
            <consortium name="The Broad Institute Genomics Platform"/>
            <consortium name="The Broad Institute Genome Sequencing Center for Infectious Disease"/>
            <person name="Wu L."/>
            <person name="Ma J."/>
        </authorList>
    </citation>
    <scope>NUCLEOTIDE SEQUENCE [LARGE SCALE GENOMIC DNA]</scope>
    <source>
        <strain evidence="7">JCM 16902</strain>
    </source>
</reference>
<gene>
    <name evidence="6" type="ORF">GCM10022223_15710</name>
</gene>
<keyword evidence="3" id="KW-0520">NAD</keyword>
<dbReference type="InterPro" id="IPR018211">
    <property type="entry name" value="ADH_Fe_CS"/>
</dbReference>
<evidence type="ECO:0000256" key="3">
    <source>
        <dbReference type="ARBA" id="ARBA00023027"/>
    </source>
</evidence>
<comment type="similarity">
    <text evidence="1">Belongs to the iron-containing alcohol dehydrogenase family.</text>
</comment>
<dbReference type="InterPro" id="IPR001670">
    <property type="entry name" value="ADH_Fe/GldA"/>
</dbReference>
<organism evidence="6 7">
    <name type="scientific">Kineosporia mesophila</name>
    <dbReference type="NCBI Taxonomy" id="566012"/>
    <lineage>
        <taxon>Bacteria</taxon>
        <taxon>Bacillati</taxon>
        <taxon>Actinomycetota</taxon>
        <taxon>Actinomycetes</taxon>
        <taxon>Kineosporiales</taxon>
        <taxon>Kineosporiaceae</taxon>
        <taxon>Kineosporia</taxon>
    </lineage>
</organism>
<keyword evidence="7" id="KW-1185">Reference proteome</keyword>
<evidence type="ECO:0000259" key="5">
    <source>
        <dbReference type="Pfam" id="PF25137"/>
    </source>
</evidence>
<dbReference type="SUPFAM" id="SSF56796">
    <property type="entry name" value="Dehydroquinate synthase-like"/>
    <property type="match status" value="1"/>
</dbReference>
<dbReference type="EMBL" id="BAAAZO010000002">
    <property type="protein sequence ID" value="GAA3600897.1"/>
    <property type="molecule type" value="Genomic_DNA"/>
</dbReference>
<keyword evidence="2" id="KW-0560">Oxidoreductase</keyword>
<feature type="domain" description="Fe-containing alcohol dehydrogenase-like C-terminal" evidence="5">
    <location>
        <begin position="187"/>
        <end position="377"/>
    </location>
</feature>
<dbReference type="InterPro" id="IPR039697">
    <property type="entry name" value="Alcohol_dehydrogenase_Fe"/>
</dbReference>
<dbReference type="Proteomes" id="UP001501074">
    <property type="component" value="Unassembled WGS sequence"/>
</dbReference>
<dbReference type="Pfam" id="PF25137">
    <property type="entry name" value="ADH_Fe_C"/>
    <property type="match status" value="1"/>
</dbReference>
<feature type="domain" description="Alcohol dehydrogenase iron-type/glycerol dehydrogenase GldA" evidence="4">
    <location>
        <begin position="9"/>
        <end position="175"/>
    </location>
</feature>
<dbReference type="Gene3D" id="3.40.50.1970">
    <property type="match status" value="1"/>
</dbReference>